<evidence type="ECO:0000259" key="1">
    <source>
        <dbReference type="PROSITE" id="PS51186"/>
    </source>
</evidence>
<organism evidence="2 3">
    <name type="scientific">Enterococcus casseliflavus</name>
    <name type="common">Enterococcus flavescens</name>
    <dbReference type="NCBI Taxonomy" id="37734"/>
    <lineage>
        <taxon>Bacteria</taxon>
        <taxon>Bacillati</taxon>
        <taxon>Bacillota</taxon>
        <taxon>Bacilli</taxon>
        <taxon>Lactobacillales</taxon>
        <taxon>Enterococcaceae</taxon>
        <taxon>Enterococcus</taxon>
    </lineage>
</organism>
<dbReference type="RefSeq" id="WP_154694278.1">
    <property type="nucleotide sequence ID" value="NZ_CP046123.1"/>
</dbReference>
<dbReference type="EMBL" id="CP046123">
    <property type="protein sequence ID" value="QGN28903.1"/>
    <property type="molecule type" value="Genomic_DNA"/>
</dbReference>
<reference evidence="2 3" key="1">
    <citation type="submission" date="2019-11" db="EMBL/GenBank/DDBJ databases">
        <title>Detection and genome characteristic of a blood enterococcus casselifavus isolate from Zhengzhou,china.</title>
        <authorList>
            <person name="Wen P."/>
        </authorList>
    </citation>
    <scope>NUCLEOTIDE SEQUENCE [LARGE SCALE GENOMIC DNA]</scope>
    <source>
        <strain evidence="2 3">EC291</strain>
    </source>
</reference>
<evidence type="ECO:0000313" key="2">
    <source>
        <dbReference type="EMBL" id="QGN28903.1"/>
    </source>
</evidence>
<dbReference type="AlphaFoldDB" id="A0ABD6Z204"/>
<dbReference type="CDD" id="cd04301">
    <property type="entry name" value="NAT_SF"/>
    <property type="match status" value="1"/>
</dbReference>
<gene>
    <name evidence="2" type="ORF">GFU50_05065</name>
</gene>
<sequence length="159" mass="18181">MAKKKQEQVKLIKATSSDLNDIYAMGYDIWGEGVPYFDYIEECKGSVKYQSGTWYVLKVKNENVSSCIIYQLSHNVVGIGSLATKKDKRGSGFGSLLINKILSENIGKTYFLWCDIDPIFYKKIGFALVDSKIQPYEDSYLMYYPKNASIDNKQLPTYF</sequence>
<evidence type="ECO:0000313" key="3">
    <source>
        <dbReference type="Proteomes" id="UP000422837"/>
    </source>
</evidence>
<dbReference type="Pfam" id="PF13508">
    <property type="entry name" value="Acetyltransf_7"/>
    <property type="match status" value="1"/>
</dbReference>
<dbReference type="Proteomes" id="UP000422837">
    <property type="component" value="Chromosome"/>
</dbReference>
<name>A0ABD6Z204_ENTCA</name>
<dbReference type="InterPro" id="IPR000182">
    <property type="entry name" value="GNAT_dom"/>
</dbReference>
<dbReference type="Gene3D" id="3.40.630.30">
    <property type="match status" value="1"/>
</dbReference>
<dbReference type="PROSITE" id="PS51186">
    <property type="entry name" value="GNAT"/>
    <property type="match status" value="1"/>
</dbReference>
<proteinExistence type="predicted"/>
<feature type="domain" description="N-acetyltransferase" evidence="1">
    <location>
        <begin position="9"/>
        <end position="147"/>
    </location>
</feature>
<dbReference type="SUPFAM" id="SSF55729">
    <property type="entry name" value="Acyl-CoA N-acyltransferases (Nat)"/>
    <property type="match status" value="1"/>
</dbReference>
<accession>A0ABD6Z204</accession>
<protein>
    <submittedName>
        <fullName evidence="2">GNAT family N-acetyltransferase</fullName>
    </submittedName>
</protein>
<dbReference type="InterPro" id="IPR016181">
    <property type="entry name" value="Acyl_CoA_acyltransferase"/>
</dbReference>